<dbReference type="EMBL" id="ACBX02000012">
    <property type="protein sequence ID" value="EFB35894.1"/>
    <property type="molecule type" value="Genomic_DNA"/>
</dbReference>
<proteinExistence type="predicted"/>
<dbReference type="AlphaFoldDB" id="D1PC68"/>
<dbReference type="HOGENOM" id="CLU_2555435_0_0_10"/>
<gene>
    <name evidence="1" type="ORF">PREVCOP_04799</name>
</gene>
<evidence type="ECO:0000313" key="1">
    <source>
        <dbReference type="EMBL" id="EFB35894.1"/>
    </source>
</evidence>
<dbReference type="PaxDb" id="537011-PREVCOP_04799"/>
<keyword evidence="2" id="KW-1185">Reference proteome</keyword>
<name>D1PC68_9BACT</name>
<accession>D1PC68</accession>
<protein>
    <submittedName>
        <fullName evidence="1">Uncharacterized protein</fullName>
    </submittedName>
</protein>
<dbReference type="Proteomes" id="UP000004477">
    <property type="component" value="Unassembled WGS sequence"/>
</dbReference>
<reference evidence="1" key="1">
    <citation type="submission" date="2009-11" db="EMBL/GenBank/DDBJ databases">
        <authorList>
            <person name="Weinstock G."/>
            <person name="Sodergren E."/>
            <person name="Clifton S."/>
            <person name="Fulton L."/>
            <person name="Fulton B."/>
            <person name="Courtney L."/>
            <person name="Fronick C."/>
            <person name="Harrison M."/>
            <person name="Strong C."/>
            <person name="Farmer C."/>
            <person name="Delahaunty K."/>
            <person name="Markovic C."/>
            <person name="Hall O."/>
            <person name="Minx P."/>
            <person name="Tomlinson C."/>
            <person name="Mitreva M."/>
            <person name="Nelson J."/>
            <person name="Hou S."/>
            <person name="Wollam A."/>
            <person name="Pepin K.H."/>
            <person name="Johnson M."/>
            <person name="Bhonagiri V."/>
            <person name="Nash W.E."/>
            <person name="Warren W."/>
            <person name="Chinwalla A."/>
            <person name="Mardis E.R."/>
            <person name="Wilson R.K."/>
        </authorList>
    </citation>
    <scope>NUCLEOTIDE SEQUENCE [LARGE SCALE GENOMIC DNA]</scope>
    <source>
        <strain evidence="1">DSM 18205</strain>
    </source>
</reference>
<comment type="caution">
    <text evidence="1">The sequence shown here is derived from an EMBL/GenBank/DDBJ whole genome shotgun (WGS) entry which is preliminary data.</text>
</comment>
<organism evidence="1 2">
    <name type="scientific">Segatella copri DSM 18205</name>
    <dbReference type="NCBI Taxonomy" id="537011"/>
    <lineage>
        <taxon>Bacteria</taxon>
        <taxon>Pseudomonadati</taxon>
        <taxon>Bacteroidota</taxon>
        <taxon>Bacteroidia</taxon>
        <taxon>Bacteroidales</taxon>
        <taxon>Prevotellaceae</taxon>
        <taxon>Segatella</taxon>
    </lineage>
</organism>
<evidence type="ECO:0000313" key="2">
    <source>
        <dbReference type="Proteomes" id="UP000004477"/>
    </source>
</evidence>
<sequence length="82" mass="9918">MRNTEIRCKSTKKNVNTQIKNVKILIFTKIFCFQVERRMKCISLLFRLSDSYNFPASLTSRFRKMVHNGSFLKLFKFRKFRS</sequence>